<name>A0A8D8VP67_9HEMI</name>
<feature type="transmembrane region" description="Helical" evidence="1">
    <location>
        <begin position="12"/>
        <end position="32"/>
    </location>
</feature>
<proteinExistence type="predicted"/>
<accession>A0A8D8VP67</accession>
<dbReference type="EMBL" id="HBUF01068255">
    <property type="protein sequence ID" value="CAG6628609.1"/>
    <property type="molecule type" value="Transcribed_RNA"/>
</dbReference>
<keyword evidence="1" id="KW-0812">Transmembrane</keyword>
<sequence length="107" mass="12268">MVYFKTILIDFLSFFFLFLVVFVVCFFVVVAIKVLSSTPSSYAIATASILHTFQDFLLDSEFHSSLIVTSPHDNQNKNFRPNLNRKQLSTLTRNVALLSLGMLRYTH</sequence>
<protein>
    <submittedName>
        <fullName evidence="2">Uncharacterized protein</fullName>
    </submittedName>
</protein>
<reference evidence="2" key="1">
    <citation type="submission" date="2021-05" db="EMBL/GenBank/DDBJ databases">
        <authorList>
            <person name="Alioto T."/>
            <person name="Alioto T."/>
            <person name="Gomez Garrido J."/>
        </authorList>
    </citation>
    <scope>NUCLEOTIDE SEQUENCE</scope>
</reference>
<dbReference type="AlphaFoldDB" id="A0A8D8VP67"/>
<keyword evidence="1" id="KW-1133">Transmembrane helix</keyword>
<keyword evidence="1" id="KW-0472">Membrane</keyword>
<evidence type="ECO:0000313" key="2">
    <source>
        <dbReference type="EMBL" id="CAG6628609.1"/>
    </source>
</evidence>
<organism evidence="2">
    <name type="scientific">Cacopsylla melanoneura</name>
    <dbReference type="NCBI Taxonomy" id="428564"/>
    <lineage>
        <taxon>Eukaryota</taxon>
        <taxon>Metazoa</taxon>
        <taxon>Ecdysozoa</taxon>
        <taxon>Arthropoda</taxon>
        <taxon>Hexapoda</taxon>
        <taxon>Insecta</taxon>
        <taxon>Pterygota</taxon>
        <taxon>Neoptera</taxon>
        <taxon>Paraneoptera</taxon>
        <taxon>Hemiptera</taxon>
        <taxon>Sternorrhyncha</taxon>
        <taxon>Psylloidea</taxon>
        <taxon>Psyllidae</taxon>
        <taxon>Psyllinae</taxon>
        <taxon>Cacopsylla</taxon>
    </lineage>
</organism>
<evidence type="ECO:0000256" key="1">
    <source>
        <dbReference type="SAM" id="Phobius"/>
    </source>
</evidence>